<dbReference type="GO" id="GO:0016036">
    <property type="term" value="P:cellular response to phosphate starvation"/>
    <property type="evidence" value="ECO:0007669"/>
    <property type="project" value="TreeGrafter"/>
</dbReference>
<dbReference type="PROSITE" id="PS50109">
    <property type="entry name" value="HIS_KIN"/>
    <property type="match status" value="1"/>
</dbReference>
<dbReference type="GO" id="GO:0000155">
    <property type="term" value="F:phosphorelay sensor kinase activity"/>
    <property type="evidence" value="ECO:0007669"/>
    <property type="project" value="InterPro"/>
</dbReference>
<keyword evidence="13" id="KW-1185">Reference proteome</keyword>
<dbReference type="InterPro" id="IPR050351">
    <property type="entry name" value="BphY/WalK/GraS-like"/>
</dbReference>
<evidence type="ECO:0000259" key="11">
    <source>
        <dbReference type="PROSITE" id="PS50109"/>
    </source>
</evidence>
<dbReference type="EC" id="2.7.13.3" evidence="3"/>
<keyword evidence="7 12" id="KW-0418">Kinase</keyword>
<evidence type="ECO:0000256" key="2">
    <source>
        <dbReference type="ARBA" id="ARBA00004651"/>
    </source>
</evidence>
<accession>A0A1M4TH76</accession>
<evidence type="ECO:0000256" key="8">
    <source>
        <dbReference type="ARBA" id="ARBA00022989"/>
    </source>
</evidence>
<feature type="transmembrane region" description="Helical" evidence="10">
    <location>
        <begin position="6"/>
        <end position="23"/>
    </location>
</feature>
<evidence type="ECO:0000256" key="7">
    <source>
        <dbReference type="ARBA" id="ARBA00022777"/>
    </source>
</evidence>
<dbReference type="InterPro" id="IPR005467">
    <property type="entry name" value="His_kinase_dom"/>
</dbReference>
<name>A0A1M4TH76_MARH1</name>
<dbReference type="InterPro" id="IPR003594">
    <property type="entry name" value="HATPase_dom"/>
</dbReference>
<dbReference type="Gene3D" id="1.10.287.130">
    <property type="match status" value="1"/>
</dbReference>
<gene>
    <name evidence="12" type="ORF">SAMN02745164_00439</name>
</gene>
<dbReference type="GO" id="GO:0004721">
    <property type="term" value="F:phosphoprotein phosphatase activity"/>
    <property type="evidence" value="ECO:0007669"/>
    <property type="project" value="TreeGrafter"/>
</dbReference>
<dbReference type="SMART" id="SM00388">
    <property type="entry name" value="HisKA"/>
    <property type="match status" value="1"/>
</dbReference>
<dbReference type="Pfam" id="PF02518">
    <property type="entry name" value="HATPase_c"/>
    <property type="match status" value="1"/>
</dbReference>
<dbReference type="EMBL" id="FQUI01000004">
    <property type="protein sequence ID" value="SHE43862.1"/>
    <property type="molecule type" value="Genomic_DNA"/>
</dbReference>
<keyword evidence="4" id="KW-1003">Cell membrane</keyword>
<protein>
    <recommendedName>
        <fullName evidence="3">histidine kinase</fullName>
        <ecNumber evidence="3">2.7.13.3</ecNumber>
    </recommendedName>
</protein>
<proteinExistence type="predicted"/>
<dbReference type="PANTHER" id="PTHR45453">
    <property type="entry name" value="PHOSPHATE REGULON SENSOR PROTEIN PHOR"/>
    <property type="match status" value="1"/>
</dbReference>
<dbReference type="AlphaFoldDB" id="A0A1M4TH76"/>
<evidence type="ECO:0000256" key="10">
    <source>
        <dbReference type="SAM" id="Phobius"/>
    </source>
</evidence>
<evidence type="ECO:0000256" key="6">
    <source>
        <dbReference type="ARBA" id="ARBA00022692"/>
    </source>
</evidence>
<evidence type="ECO:0000256" key="5">
    <source>
        <dbReference type="ARBA" id="ARBA00022679"/>
    </source>
</evidence>
<evidence type="ECO:0000313" key="13">
    <source>
        <dbReference type="Proteomes" id="UP000184334"/>
    </source>
</evidence>
<dbReference type="SUPFAM" id="SSF47384">
    <property type="entry name" value="Homodimeric domain of signal transducing histidine kinase"/>
    <property type="match status" value="1"/>
</dbReference>
<dbReference type="SUPFAM" id="SSF55874">
    <property type="entry name" value="ATPase domain of HSP90 chaperone/DNA topoisomerase II/histidine kinase"/>
    <property type="match status" value="1"/>
</dbReference>
<dbReference type="Pfam" id="PF00512">
    <property type="entry name" value="HisKA"/>
    <property type="match status" value="1"/>
</dbReference>
<comment type="caution">
    <text evidence="12">The sequence shown here is derived from an EMBL/GenBank/DDBJ whole genome shotgun (WGS) entry which is preliminary data.</text>
</comment>
<comment type="catalytic activity">
    <reaction evidence="1">
        <text>ATP + protein L-histidine = ADP + protein N-phospho-L-histidine.</text>
        <dbReference type="EC" id="2.7.13.3"/>
    </reaction>
</comment>
<dbReference type="STRING" id="1122195.SAMN02745164_00439"/>
<evidence type="ECO:0000256" key="9">
    <source>
        <dbReference type="ARBA" id="ARBA00023136"/>
    </source>
</evidence>
<dbReference type="InterPro" id="IPR036890">
    <property type="entry name" value="HATPase_C_sf"/>
</dbReference>
<keyword evidence="5" id="KW-0808">Transferase</keyword>
<dbReference type="GO" id="GO:0005886">
    <property type="term" value="C:plasma membrane"/>
    <property type="evidence" value="ECO:0007669"/>
    <property type="project" value="UniProtKB-SubCell"/>
</dbReference>
<dbReference type="PANTHER" id="PTHR45453:SF2">
    <property type="entry name" value="HISTIDINE KINASE"/>
    <property type="match status" value="1"/>
</dbReference>
<evidence type="ECO:0000256" key="3">
    <source>
        <dbReference type="ARBA" id="ARBA00012438"/>
    </source>
</evidence>
<dbReference type="Gene3D" id="3.30.450.20">
    <property type="entry name" value="PAS domain"/>
    <property type="match status" value="1"/>
</dbReference>
<evidence type="ECO:0000256" key="1">
    <source>
        <dbReference type="ARBA" id="ARBA00000085"/>
    </source>
</evidence>
<evidence type="ECO:0000256" key="4">
    <source>
        <dbReference type="ARBA" id="ARBA00022475"/>
    </source>
</evidence>
<dbReference type="Proteomes" id="UP000184334">
    <property type="component" value="Unassembled WGS sequence"/>
</dbReference>
<feature type="domain" description="Histidine kinase" evidence="11">
    <location>
        <begin position="192"/>
        <end position="391"/>
    </location>
</feature>
<keyword evidence="8 10" id="KW-1133">Transmembrane helix</keyword>
<keyword evidence="9 10" id="KW-0472">Membrane</keyword>
<dbReference type="CDD" id="cd00082">
    <property type="entry name" value="HisKA"/>
    <property type="match status" value="1"/>
</dbReference>
<sequence length="391" mass="46031">MWAYWYLLPISFLSLYFSIYFLIEKKLLRILHKGNAYNTKYYNLEYSGLFRELDEMIRTYSILLTKEREGLREYYEKFNAIFDSIGSGLLVFDEKGILQKSNQKAKEIFHNISLKYGMQLSKIIIKSGIKMTIESGIYEVYSKKLRKNLQFIVSKKENFIIIAINDITNYKRLKKNLENARHFARLGEILANAAHGLKTPIARLKMTFQMYELTGEKEYLKQLDHEINNIQNIVRETLELFRTTEEIKLFNLKDIIIEVIKEFKNTYSEIDFVFYCDANIEIKSDIWLFKSAIFNVVQNSVDAVLMKRGKSVIIIKLLEKKKCYKIMFADNGIGMNKEEKEKFLKPFFTTKDYGTGLGTVFLERFVIFQNAKLRVNSIKNKGTIINIVLEK</sequence>
<comment type="subcellular location">
    <subcellularLocation>
        <location evidence="2">Cell membrane</location>
        <topology evidence="2">Multi-pass membrane protein</topology>
    </subcellularLocation>
</comment>
<reference evidence="12" key="1">
    <citation type="submission" date="2016-11" db="EMBL/GenBank/DDBJ databases">
        <authorList>
            <person name="Varghese N."/>
            <person name="Submissions S."/>
        </authorList>
    </citation>
    <scope>NUCLEOTIDE SEQUENCE [LARGE SCALE GENOMIC DNA]</scope>
    <source>
        <strain evidence="12">DSM 16785</strain>
    </source>
</reference>
<dbReference type="InterPro" id="IPR003661">
    <property type="entry name" value="HisK_dim/P_dom"/>
</dbReference>
<dbReference type="InterPro" id="IPR036097">
    <property type="entry name" value="HisK_dim/P_sf"/>
</dbReference>
<organism evidence="12 13">
    <name type="scientific">Marinitoga hydrogenitolerans (strain DSM 16785 / JCM 12826 / AT1271)</name>
    <dbReference type="NCBI Taxonomy" id="1122195"/>
    <lineage>
        <taxon>Bacteria</taxon>
        <taxon>Thermotogati</taxon>
        <taxon>Thermotogota</taxon>
        <taxon>Thermotogae</taxon>
        <taxon>Petrotogales</taxon>
        <taxon>Petrotogaceae</taxon>
        <taxon>Marinitoga</taxon>
    </lineage>
</organism>
<keyword evidence="6 10" id="KW-0812">Transmembrane</keyword>
<dbReference type="Gene3D" id="3.30.565.10">
    <property type="entry name" value="Histidine kinase-like ATPase, C-terminal domain"/>
    <property type="match status" value="1"/>
</dbReference>
<dbReference type="SMART" id="SM00387">
    <property type="entry name" value="HATPase_c"/>
    <property type="match status" value="1"/>
</dbReference>
<evidence type="ECO:0000313" key="12">
    <source>
        <dbReference type="EMBL" id="SHE43862.1"/>
    </source>
</evidence>